<dbReference type="Proteomes" id="UP001202244">
    <property type="component" value="Chromosome"/>
</dbReference>
<accession>A0ABY3XL03</accession>
<keyword evidence="2" id="KW-1185">Reference proteome</keyword>
<protein>
    <submittedName>
        <fullName evidence="1">Uncharacterized protein</fullName>
    </submittedName>
</protein>
<evidence type="ECO:0000313" key="2">
    <source>
        <dbReference type="Proteomes" id="UP001202244"/>
    </source>
</evidence>
<name>A0ABY3XL03_9ACTN</name>
<gene>
    <name evidence="1" type="ORF">MMF93_00390</name>
</gene>
<reference evidence="1 2" key="1">
    <citation type="journal article" date="2023" name="Microbiol. Spectr.">
        <title>Synergy between Genome Mining, Metabolomics, and Bioinformatics Uncovers Antibacterial Chlorinated Carbazole Alkaloids and Their Biosynthetic Gene Cluster from Streptomyces tubbatahanensis sp. nov., a Novel Actinomycete Isolated from Sulu Sea, Philippines.</title>
        <authorList>
            <person name="Tenebro C.P."/>
            <person name="Trono D.J.V.L."/>
            <person name="Balida L.A.P."/>
            <person name="Bayog L.K.A."/>
            <person name="Bruna J.R."/>
            <person name="Sabido E.M."/>
            <person name="Caspe D.P.C."/>
            <person name="de Los Santos E.L.C."/>
            <person name="Saludes J.P."/>
            <person name="Dalisay D.S."/>
        </authorList>
    </citation>
    <scope>NUCLEOTIDE SEQUENCE [LARGE SCALE GENOMIC DNA]</scope>
    <source>
        <strain evidence="1 2">DSD3025</strain>
    </source>
</reference>
<organism evidence="1 2">
    <name type="scientific">Streptomyces tubbatahanensis</name>
    <dbReference type="NCBI Taxonomy" id="2923272"/>
    <lineage>
        <taxon>Bacteria</taxon>
        <taxon>Bacillati</taxon>
        <taxon>Actinomycetota</taxon>
        <taxon>Actinomycetes</taxon>
        <taxon>Kitasatosporales</taxon>
        <taxon>Streptomycetaceae</taxon>
        <taxon>Streptomyces</taxon>
    </lineage>
</organism>
<sequence length="61" mass="6011">MDVHLAKAGVAAVTEVMAASLLGGAPTAGAVEGVADGPQPTVEPDQLMALPGHVQHRLGIS</sequence>
<proteinExistence type="predicted"/>
<dbReference type="EMBL" id="CP093846">
    <property type="protein sequence ID" value="UNS95090.1"/>
    <property type="molecule type" value="Genomic_DNA"/>
</dbReference>
<dbReference type="RefSeq" id="WP_242748457.1">
    <property type="nucleotide sequence ID" value="NZ_CP093846.1"/>
</dbReference>
<evidence type="ECO:0000313" key="1">
    <source>
        <dbReference type="EMBL" id="UNS95090.1"/>
    </source>
</evidence>